<sequence length="200" mass="20506">MSTASPTLRHLSGLPVAPARLSESALIIVDAQNTYRSGVMQLTDVEPALDECARLLARARALRVPVVHIQHDAGPGSPYDPKAECGAIADKVAPVVGEPVVVKHYPNSFVGTELDGHLKAAGVKNLVIVGFMTHMCINSTARGAFNLGYAVTVPAAATATRALPAPDGSVIEAATLQSAALAALADLFAVVVANGAAIPD</sequence>
<accession>A0A127K7E3</accession>
<keyword evidence="4" id="KW-1185">Reference proteome</keyword>
<proteinExistence type="predicted"/>
<evidence type="ECO:0000313" key="4">
    <source>
        <dbReference type="Proteomes" id="UP000036902"/>
    </source>
</evidence>
<dbReference type="Gene3D" id="3.40.50.850">
    <property type="entry name" value="Isochorismatase-like"/>
    <property type="match status" value="1"/>
</dbReference>
<keyword evidence="1" id="KW-0378">Hydrolase</keyword>
<dbReference type="CDD" id="cd01014">
    <property type="entry name" value="nicotinamidase_related"/>
    <property type="match status" value="1"/>
</dbReference>
<dbReference type="PANTHER" id="PTHR43540">
    <property type="entry name" value="PEROXYUREIDOACRYLATE/UREIDOACRYLATE AMIDOHYDROLASE-RELATED"/>
    <property type="match status" value="1"/>
</dbReference>
<dbReference type="STRING" id="1134435.AC731_013645"/>
<evidence type="ECO:0000256" key="1">
    <source>
        <dbReference type="ARBA" id="ARBA00022801"/>
    </source>
</evidence>
<name>A0A127K7E3_9RHOO</name>
<reference evidence="4" key="1">
    <citation type="submission" date="2016-03" db="EMBL/GenBank/DDBJ databases">
        <authorList>
            <person name="Ma C."/>
            <person name="Zhou S."/>
            <person name="Yang G."/>
        </authorList>
    </citation>
    <scope>NUCLEOTIDE SEQUENCE [LARGE SCALE GENOMIC DNA]</scope>
    <source>
        <strain evidence="4">SgZ-1</strain>
    </source>
</reference>
<evidence type="ECO:0000259" key="2">
    <source>
        <dbReference type="Pfam" id="PF00857"/>
    </source>
</evidence>
<dbReference type="KEGG" id="thu:AC731_013645"/>
<dbReference type="SUPFAM" id="SSF52499">
    <property type="entry name" value="Isochorismatase-like hydrolases"/>
    <property type="match status" value="1"/>
</dbReference>
<dbReference type="AlphaFoldDB" id="A0A127K7E3"/>
<dbReference type="RefSeq" id="WP_048706892.1">
    <property type="nucleotide sequence ID" value="NZ_CP014646.1"/>
</dbReference>
<dbReference type="GO" id="GO:0016787">
    <property type="term" value="F:hydrolase activity"/>
    <property type="evidence" value="ECO:0007669"/>
    <property type="project" value="UniProtKB-KW"/>
</dbReference>
<dbReference type="InterPro" id="IPR050272">
    <property type="entry name" value="Isochorismatase-like_hydrls"/>
</dbReference>
<dbReference type="InterPro" id="IPR036380">
    <property type="entry name" value="Isochorismatase-like_sf"/>
</dbReference>
<dbReference type="InterPro" id="IPR000868">
    <property type="entry name" value="Isochorismatase-like_dom"/>
</dbReference>
<dbReference type="Proteomes" id="UP000036902">
    <property type="component" value="Chromosome"/>
</dbReference>
<dbReference type="PANTHER" id="PTHR43540:SF15">
    <property type="entry name" value="BLR5631 PROTEIN"/>
    <property type="match status" value="1"/>
</dbReference>
<protein>
    <submittedName>
        <fullName evidence="3">Isochorismatase</fullName>
    </submittedName>
</protein>
<organism evidence="3 4">
    <name type="scientific">Thauera humireducens</name>
    <dbReference type="NCBI Taxonomy" id="1134435"/>
    <lineage>
        <taxon>Bacteria</taxon>
        <taxon>Pseudomonadati</taxon>
        <taxon>Pseudomonadota</taxon>
        <taxon>Betaproteobacteria</taxon>
        <taxon>Rhodocyclales</taxon>
        <taxon>Zoogloeaceae</taxon>
        <taxon>Thauera</taxon>
    </lineage>
</organism>
<dbReference type="Pfam" id="PF00857">
    <property type="entry name" value="Isochorismatase"/>
    <property type="match status" value="1"/>
</dbReference>
<feature type="domain" description="Isochorismatase-like" evidence="2">
    <location>
        <begin position="24"/>
        <end position="192"/>
    </location>
</feature>
<evidence type="ECO:0000313" key="3">
    <source>
        <dbReference type="EMBL" id="AMO37885.1"/>
    </source>
</evidence>
<dbReference type="EMBL" id="CP014646">
    <property type="protein sequence ID" value="AMO37885.1"/>
    <property type="molecule type" value="Genomic_DNA"/>
</dbReference>
<gene>
    <name evidence="3" type="ORF">AC731_013645</name>
</gene>